<dbReference type="GO" id="GO:0005524">
    <property type="term" value="F:ATP binding"/>
    <property type="evidence" value="ECO:0007669"/>
    <property type="project" value="UniProtKB-KW"/>
</dbReference>
<keyword evidence="5" id="KW-0547">Nucleotide-binding</keyword>
<dbReference type="PROSITE" id="PS50893">
    <property type="entry name" value="ABC_TRANSPORTER_2"/>
    <property type="match status" value="1"/>
</dbReference>
<organism evidence="11 12">
    <name type="scientific">Lysinibacillus halotolerans</name>
    <dbReference type="NCBI Taxonomy" id="1368476"/>
    <lineage>
        <taxon>Bacteria</taxon>
        <taxon>Bacillati</taxon>
        <taxon>Bacillota</taxon>
        <taxon>Bacilli</taxon>
        <taxon>Bacillales</taxon>
        <taxon>Bacillaceae</taxon>
        <taxon>Lysinibacillus</taxon>
    </lineage>
</organism>
<keyword evidence="6 11" id="KW-0067">ATP-binding</keyword>
<comment type="subcellular location">
    <subcellularLocation>
        <location evidence="1">Cell membrane</location>
        <topology evidence="1">Peripheral membrane protein</topology>
    </subcellularLocation>
</comment>
<keyword evidence="9" id="KW-0472">Membrane</keyword>
<proteinExistence type="predicted"/>
<dbReference type="CDD" id="cd00267">
    <property type="entry name" value="ABC_ATPase"/>
    <property type="match status" value="1"/>
</dbReference>
<accession>A0A3M8HFB4</accession>
<keyword evidence="3" id="KW-1003">Cell membrane</keyword>
<feature type="domain" description="ABC transporter" evidence="10">
    <location>
        <begin position="11"/>
        <end position="233"/>
    </location>
</feature>
<protein>
    <submittedName>
        <fullName evidence="11">ATP-binding cassette domain-containing protein</fullName>
    </submittedName>
</protein>
<evidence type="ECO:0000256" key="7">
    <source>
        <dbReference type="ARBA" id="ARBA00023004"/>
    </source>
</evidence>
<evidence type="ECO:0000256" key="3">
    <source>
        <dbReference type="ARBA" id="ARBA00022475"/>
    </source>
</evidence>
<evidence type="ECO:0000256" key="4">
    <source>
        <dbReference type="ARBA" id="ARBA00022496"/>
    </source>
</evidence>
<dbReference type="SMART" id="SM00382">
    <property type="entry name" value="AAA"/>
    <property type="match status" value="1"/>
</dbReference>
<evidence type="ECO:0000313" key="12">
    <source>
        <dbReference type="Proteomes" id="UP000279909"/>
    </source>
</evidence>
<dbReference type="InterPro" id="IPR003439">
    <property type="entry name" value="ABC_transporter-like_ATP-bd"/>
</dbReference>
<comment type="caution">
    <text evidence="11">The sequence shown here is derived from an EMBL/GenBank/DDBJ whole genome shotgun (WGS) entry which is preliminary data.</text>
</comment>
<dbReference type="RefSeq" id="WP_122970690.1">
    <property type="nucleotide sequence ID" value="NZ_RHLQ01000003.1"/>
</dbReference>
<evidence type="ECO:0000256" key="1">
    <source>
        <dbReference type="ARBA" id="ARBA00004202"/>
    </source>
</evidence>
<dbReference type="GO" id="GO:0016887">
    <property type="term" value="F:ATP hydrolysis activity"/>
    <property type="evidence" value="ECO:0007669"/>
    <property type="project" value="InterPro"/>
</dbReference>
<dbReference type="GO" id="GO:0006826">
    <property type="term" value="P:iron ion transport"/>
    <property type="evidence" value="ECO:0007669"/>
    <property type="project" value="UniProtKB-KW"/>
</dbReference>
<evidence type="ECO:0000256" key="8">
    <source>
        <dbReference type="ARBA" id="ARBA00023065"/>
    </source>
</evidence>
<sequence>MFLKRIELLHDRIDSYQQYPFSIPSIQSLKSLDIKNNVTFLVGENGSGKSTLLEAIADKCGFNTAGGSRNNTYKVDRSESALGEYIRLSWLPKVSNGFFLRAESFYHFASHIDEIGESHKSIYDSYGGTSLHEQSHGESFISLFANRFSGKGIYLLDEPEAALSPQRQLAFLRIIHDLVVSGESQFIIATHSPILLGYPNATIYSFDDGTIEEVNYEETSHYQITKYFLENRERFLRDIFED</sequence>
<evidence type="ECO:0000256" key="2">
    <source>
        <dbReference type="ARBA" id="ARBA00022448"/>
    </source>
</evidence>
<keyword evidence="12" id="KW-1185">Reference proteome</keyword>
<dbReference type="InterPro" id="IPR041685">
    <property type="entry name" value="AAA_GajA/Old/RecF-like"/>
</dbReference>
<dbReference type="InterPro" id="IPR003593">
    <property type="entry name" value="AAA+_ATPase"/>
</dbReference>
<keyword evidence="8" id="KW-0406">Ion transport</keyword>
<name>A0A3M8HFB4_9BACI</name>
<dbReference type="SUPFAM" id="SSF52540">
    <property type="entry name" value="P-loop containing nucleoside triphosphate hydrolases"/>
    <property type="match status" value="1"/>
</dbReference>
<evidence type="ECO:0000256" key="5">
    <source>
        <dbReference type="ARBA" id="ARBA00022741"/>
    </source>
</evidence>
<reference evidence="11 12" key="1">
    <citation type="journal article" date="2014" name="Int. J. Syst. Evol. Microbiol.">
        <title>Lysinibacillus halotolerans sp. nov., isolated from saline-alkaline soil.</title>
        <authorList>
            <person name="Kong D."/>
            <person name="Wang Y."/>
            <person name="Zhao B."/>
            <person name="Li Y."/>
            <person name="Song J."/>
            <person name="Zhai Y."/>
            <person name="Zhang C."/>
            <person name="Wang H."/>
            <person name="Chen X."/>
            <person name="Zhao B."/>
            <person name="Ruan Z."/>
        </authorList>
    </citation>
    <scope>NUCLEOTIDE SEQUENCE [LARGE SCALE GENOMIC DNA]</scope>
    <source>
        <strain evidence="11 12">MCCC 1A12703</strain>
    </source>
</reference>
<keyword evidence="2" id="KW-0813">Transport</keyword>
<dbReference type="PANTHER" id="PTHR42771">
    <property type="entry name" value="IRON(3+)-HYDROXAMATE IMPORT ATP-BINDING PROTEIN FHUC"/>
    <property type="match status" value="1"/>
</dbReference>
<dbReference type="Pfam" id="PF13175">
    <property type="entry name" value="AAA_15"/>
    <property type="match status" value="1"/>
</dbReference>
<dbReference type="Gene3D" id="3.40.50.300">
    <property type="entry name" value="P-loop containing nucleotide triphosphate hydrolases"/>
    <property type="match status" value="2"/>
</dbReference>
<evidence type="ECO:0000256" key="6">
    <source>
        <dbReference type="ARBA" id="ARBA00022840"/>
    </source>
</evidence>
<dbReference type="InterPro" id="IPR027417">
    <property type="entry name" value="P-loop_NTPase"/>
</dbReference>
<dbReference type="OrthoDB" id="9784297at2"/>
<dbReference type="GO" id="GO:0006302">
    <property type="term" value="P:double-strand break repair"/>
    <property type="evidence" value="ECO:0007669"/>
    <property type="project" value="InterPro"/>
</dbReference>
<gene>
    <name evidence="11" type="ORF">EC501_02400</name>
</gene>
<dbReference type="EMBL" id="RHLQ01000003">
    <property type="protein sequence ID" value="RND01122.1"/>
    <property type="molecule type" value="Genomic_DNA"/>
</dbReference>
<evidence type="ECO:0000313" key="11">
    <source>
        <dbReference type="EMBL" id="RND01122.1"/>
    </source>
</evidence>
<dbReference type="PANTHER" id="PTHR42771:SF2">
    <property type="entry name" value="IRON(3+)-HYDROXAMATE IMPORT ATP-BINDING PROTEIN FHUC"/>
    <property type="match status" value="1"/>
</dbReference>
<dbReference type="AlphaFoldDB" id="A0A3M8HFB4"/>
<evidence type="ECO:0000256" key="9">
    <source>
        <dbReference type="ARBA" id="ARBA00023136"/>
    </source>
</evidence>
<keyword evidence="4" id="KW-0410">Iron transport</keyword>
<dbReference type="GO" id="GO:0005886">
    <property type="term" value="C:plasma membrane"/>
    <property type="evidence" value="ECO:0007669"/>
    <property type="project" value="UniProtKB-SubCell"/>
</dbReference>
<keyword evidence="7" id="KW-0408">Iron</keyword>
<dbReference type="InterPro" id="IPR038729">
    <property type="entry name" value="Rad50/SbcC_AAA"/>
</dbReference>
<dbReference type="Pfam" id="PF13476">
    <property type="entry name" value="AAA_23"/>
    <property type="match status" value="1"/>
</dbReference>
<dbReference type="Proteomes" id="UP000279909">
    <property type="component" value="Unassembled WGS sequence"/>
</dbReference>
<dbReference type="InterPro" id="IPR051535">
    <property type="entry name" value="Siderophore_ABC-ATPase"/>
</dbReference>
<evidence type="ECO:0000259" key="10">
    <source>
        <dbReference type="PROSITE" id="PS50893"/>
    </source>
</evidence>